<organism evidence="1 2">
    <name type="scientific">Streblomastix strix</name>
    <dbReference type="NCBI Taxonomy" id="222440"/>
    <lineage>
        <taxon>Eukaryota</taxon>
        <taxon>Metamonada</taxon>
        <taxon>Preaxostyla</taxon>
        <taxon>Oxymonadida</taxon>
        <taxon>Streblomastigidae</taxon>
        <taxon>Streblomastix</taxon>
    </lineage>
</organism>
<dbReference type="EMBL" id="SNRW01025030">
    <property type="protein sequence ID" value="KAA6361812.1"/>
    <property type="molecule type" value="Genomic_DNA"/>
</dbReference>
<sequence length="58" mass="6988">NVTLLREVEEQMREMGYGEELEAVSFQKKPENLLNDWNLYTKNSVLNIFVDLTNRRLW</sequence>
<proteinExistence type="predicted"/>
<accession>A0A5J4TVA5</accession>
<comment type="caution">
    <text evidence="1">The sequence shown here is derived from an EMBL/GenBank/DDBJ whole genome shotgun (WGS) entry which is preliminary data.</text>
</comment>
<dbReference type="AlphaFoldDB" id="A0A5J4TVA5"/>
<evidence type="ECO:0000313" key="1">
    <source>
        <dbReference type="EMBL" id="KAA6361812.1"/>
    </source>
</evidence>
<evidence type="ECO:0000313" key="2">
    <source>
        <dbReference type="Proteomes" id="UP000324800"/>
    </source>
</evidence>
<feature type="non-terminal residue" evidence="1">
    <location>
        <position position="1"/>
    </location>
</feature>
<dbReference type="Proteomes" id="UP000324800">
    <property type="component" value="Unassembled WGS sequence"/>
</dbReference>
<gene>
    <name evidence="1" type="ORF">EZS28_042660</name>
</gene>
<reference evidence="1 2" key="1">
    <citation type="submission" date="2019-03" db="EMBL/GenBank/DDBJ databases">
        <title>Single cell metagenomics reveals metabolic interactions within the superorganism composed of flagellate Streblomastix strix and complex community of Bacteroidetes bacteria on its surface.</title>
        <authorList>
            <person name="Treitli S.C."/>
            <person name="Kolisko M."/>
            <person name="Husnik F."/>
            <person name="Keeling P."/>
            <person name="Hampl V."/>
        </authorList>
    </citation>
    <scope>NUCLEOTIDE SEQUENCE [LARGE SCALE GENOMIC DNA]</scope>
    <source>
        <strain evidence="1">ST1C</strain>
    </source>
</reference>
<name>A0A5J4TVA5_9EUKA</name>
<protein>
    <submittedName>
        <fullName evidence="1">Uncharacterized protein</fullName>
    </submittedName>
</protein>